<reference evidence="1" key="1">
    <citation type="journal article" date="2021" name="Genome Biol. Evol.">
        <title>A High-Quality Reference Genome for a Parasitic Bivalve with Doubly Uniparental Inheritance (Bivalvia: Unionida).</title>
        <authorList>
            <person name="Smith C.H."/>
        </authorList>
    </citation>
    <scope>NUCLEOTIDE SEQUENCE</scope>
    <source>
        <strain evidence="1">CHS0354</strain>
    </source>
</reference>
<protein>
    <recommendedName>
        <fullName evidence="3">Sialate O-acetylesterase</fullName>
    </recommendedName>
</protein>
<dbReference type="EMBL" id="JAEAOA010000326">
    <property type="protein sequence ID" value="KAK3591308.1"/>
    <property type="molecule type" value="Genomic_DNA"/>
</dbReference>
<dbReference type="SUPFAM" id="SSF52266">
    <property type="entry name" value="SGNH hydrolase"/>
    <property type="match status" value="1"/>
</dbReference>
<gene>
    <name evidence="1" type="ORF">CHS0354_004358</name>
</gene>
<comment type="caution">
    <text evidence="1">The sequence shown here is derived from an EMBL/GenBank/DDBJ whole genome shotgun (WGS) entry which is preliminary data.</text>
</comment>
<dbReference type="GO" id="GO:0005975">
    <property type="term" value="P:carbohydrate metabolic process"/>
    <property type="evidence" value="ECO:0007669"/>
    <property type="project" value="TreeGrafter"/>
</dbReference>
<reference evidence="1" key="2">
    <citation type="journal article" date="2021" name="Genome Biol. Evol.">
        <title>Developing a high-quality reference genome for a parasitic bivalve with doubly uniparental inheritance (Bivalvia: Unionida).</title>
        <authorList>
            <person name="Smith C.H."/>
        </authorList>
    </citation>
    <scope>NUCLEOTIDE SEQUENCE</scope>
    <source>
        <strain evidence="1">CHS0354</strain>
        <tissue evidence="1">Mantle</tissue>
    </source>
</reference>
<dbReference type="Proteomes" id="UP001195483">
    <property type="component" value="Unassembled WGS sequence"/>
</dbReference>
<evidence type="ECO:0000313" key="1">
    <source>
        <dbReference type="EMBL" id="KAK3591308.1"/>
    </source>
</evidence>
<dbReference type="PANTHER" id="PTHR22901:SF0">
    <property type="entry name" value="SIALATE O-ACETYLESTERASE"/>
    <property type="match status" value="1"/>
</dbReference>
<dbReference type="Gene3D" id="3.40.50.1110">
    <property type="entry name" value="SGNH hydrolase"/>
    <property type="match status" value="1"/>
</dbReference>
<name>A0AAE0SH26_9BIVA</name>
<evidence type="ECO:0000313" key="2">
    <source>
        <dbReference type="Proteomes" id="UP001195483"/>
    </source>
</evidence>
<keyword evidence="2" id="KW-1185">Reference proteome</keyword>
<evidence type="ECO:0008006" key="3">
    <source>
        <dbReference type="Google" id="ProtNLM"/>
    </source>
</evidence>
<sequence>MVLQGAPHRAVLWGFAHKIGDNVHVSLNNNEVTTTTVTANPHGGSLGIWKVKLPAQKSKGPFVIHVSSSEGSASLTDVLFGDVWLCSCQSNMEFTVSQIFNHTEELNEAAKYADIRIFHAAHDTSNTSFTDLSHVSQWNLPTARTLGSFSSVCWLYGKNLYPHIQKPIGLIESSWGGTIIEAWSSHDALAKCSATGQRVNRYKKGLPCE</sequence>
<dbReference type="InterPro" id="IPR036514">
    <property type="entry name" value="SGNH_hydro_sf"/>
</dbReference>
<dbReference type="GO" id="GO:0001681">
    <property type="term" value="F:sialate O-acetylesterase activity"/>
    <property type="evidence" value="ECO:0007669"/>
    <property type="project" value="InterPro"/>
</dbReference>
<dbReference type="InterPro" id="IPR039329">
    <property type="entry name" value="SIAE"/>
</dbReference>
<organism evidence="1 2">
    <name type="scientific">Potamilus streckersoni</name>
    <dbReference type="NCBI Taxonomy" id="2493646"/>
    <lineage>
        <taxon>Eukaryota</taxon>
        <taxon>Metazoa</taxon>
        <taxon>Spiralia</taxon>
        <taxon>Lophotrochozoa</taxon>
        <taxon>Mollusca</taxon>
        <taxon>Bivalvia</taxon>
        <taxon>Autobranchia</taxon>
        <taxon>Heteroconchia</taxon>
        <taxon>Palaeoheterodonta</taxon>
        <taxon>Unionida</taxon>
        <taxon>Unionoidea</taxon>
        <taxon>Unionidae</taxon>
        <taxon>Ambleminae</taxon>
        <taxon>Lampsilini</taxon>
        <taxon>Potamilus</taxon>
    </lineage>
</organism>
<reference evidence="1" key="3">
    <citation type="submission" date="2023-05" db="EMBL/GenBank/DDBJ databases">
        <authorList>
            <person name="Smith C.H."/>
        </authorList>
    </citation>
    <scope>NUCLEOTIDE SEQUENCE</scope>
    <source>
        <strain evidence="1">CHS0354</strain>
        <tissue evidence="1">Mantle</tissue>
    </source>
</reference>
<dbReference type="PANTHER" id="PTHR22901">
    <property type="entry name" value="SIALATE O-ACETYLESTERASE"/>
    <property type="match status" value="1"/>
</dbReference>
<proteinExistence type="predicted"/>
<dbReference type="AlphaFoldDB" id="A0AAE0SH26"/>
<accession>A0AAE0SH26</accession>